<feature type="non-terminal residue" evidence="2">
    <location>
        <position position="1"/>
    </location>
</feature>
<evidence type="ECO:0000313" key="2">
    <source>
        <dbReference type="EMBL" id="TFJ85356.1"/>
    </source>
</evidence>
<feature type="compositionally biased region" description="Acidic residues" evidence="1">
    <location>
        <begin position="76"/>
        <end position="99"/>
    </location>
</feature>
<keyword evidence="3" id="KW-1185">Reference proteome</keyword>
<feature type="region of interest" description="Disordered" evidence="1">
    <location>
        <begin position="34"/>
        <end position="112"/>
    </location>
</feature>
<feature type="region of interest" description="Disordered" evidence="1">
    <location>
        <begin position="128"/>
        <end position="152"/>
    </location>
</feature>
<reference evidence="2 3" key="1">
    <citation type="submission" date="2019-01" db="EMBL/GenBank/DDBJ databases">
        <title>Nuclear Genome Assembly of the Microalgal Biofuel strain Nannochloropsis salina CCMP1776.</title>
        <authorList>
            <person name="Hovde B."/>
        </authorList>
    </citation>
    <scope>NUCLEOTIDE SEQUENCE [LARGE SCALE GENOMIC DNA]</scope>
    <source>
        <strain evidence="2 3">CCMP1776</strain>
    </source>
</reference>
<organism evidence="2 3">
    <name type="scientific">Nannochloropsis salina CCMP1776</name>
    <dbReference type="NCBI Taxonomy" id="1027361"/>
    <lineage>
        <taxon>Eukaryota</taxon>
        <taxon>Sar</taxon>
        <taxon>Stramenopiles</taxon>
        <taxon>Ochrophyta</taxon>
        <taxon>Eustigmatophyceae</taxon>
        <taxon>Eustigmatales</taxon>
        <taxon>Monodopsidaceae</taxon>
        <taxon>Microchloropsis</taxon>
        <taxon>Microchloropsis salina</taxon>
    </lineage>
</organism>
<feature type="compositionally biased region" description="Acidic residues" evidence="1">
    <location>
        <begin position="51"/>
        <end position="62"/>
    </location>
</feature>
<evidence type="ECO:0000256" key="1">
    <source>
        <dbReference type="SAM" id="MobiDB-lite"/>
    </source>
</evidence>
<feature type="compositionally biased region" description="Basic and acidic residues" evidence="1">
    <location>
        <begin position="137"/>
        <end position="152"/>
    </location>
</feature>
<evidence type="ECO:0000313" key="3">
    <source>
        <dbReference type="Proteomes" id="UP000355283"/>
    </source>
</evidence>
<feature type="compositionally biased region" description="Gly residues" evidence="1">
    <location>
        <begin position="100"/>
        <end position="111"/>
    </location>
</feature>
<accession>A0A4D9D1V0</accession>
<name>A0A4D9D1V0_9STRA</name>
<proteinExistence type="predicted"/>
<feature type="compositionally biased region" description="Basic and acidic residues" evidence="1">
    <location>
        <begin position="41"/>
        <end position="50"/>
    </location>
</feature>
<protein>
    <submittedName>
        <fullName evidence="2">Uncharacterized protein</fullName>
    </submittedName>
</protein>
<dbReference type="AlphaFoldDB" id="A0A4D9D1V0"/>
<dbReference type="EMBL" id="SDOX01000015">
    <property type="protein sequence ID" value="TFJ85356.1"/>
    <property type="molecule type" value="Genomic_DNA"/>
</dbReference>
<dbReference type="OrthoDB" id="278280at2759"/>
<gene>
    <name evidence="2" type="ORF">NSK_003402</name>
</gene>
<dbReference type="Proteomes" id="UP000355283">
    <property type="component" value="Unassembled WGS sequence"/>
</dbReference>
<comment type="caution">
    <text evidence="2">The sequence shown here is derived from an EMBL/GenBank/DDBJ whole genome shotgun (WGS) entry which is preliminary data.</text>
</comment>
<sequence length="152" mass="16535">VKAEIAKKTKGKGLSVLSGKALFEYDAALFVDDEEAGEEQVDVKKLRSLMEEEEDRDGEGEEGLAVAVQESLYLEGEGEDDDLDDLEDEEEEEEEEEAEGGGGGRGGGGGKNWVRRYRVYRGLGRGATRPHGAVKAVGEEAWREGWEGGRVS</sequence>